<protein>
    <recommendedName>
        <fullName evidence="2">Mug135-like C-terminal domain-containing protein</fullName>
    </recommendedName>
</protein>
<accession>A0A9W8K184</accession>
<dbReference type="EMBL" id="JANKHO010000428">
    <property type="protein sequence ID" value="KAJ3510043.1"/>
    <property type="molecule type" value="Genomic_DNA"/>
</dbReference>
<evidence type="ECO:0000256" key="1">
    <source>
        <dbReference type="ARBA" id="ARBA00005788"/>
    </source>
</evidence>
<name>A0A9W8K184_9AGAR</name>
<dbReference type="InterPro" id="IPR032675">
    <property type="entry name" value="LRR_dom_sf"/>
</dbReference>
<dbReference type="SUPFAM" id="SSF52047">
    <property type="entry name" value="RNI-like"/>
    <property type="match status" value="1"/>
</dbReference>
<feature type="domain" description="Mug135-like C-terminal" evidence="2">
    <location>
        <begin position="48"/>
        <end position="123"/>
    </location>
</feature>
<dbReference type="Pfam" id="PF08593">
    <property type="entry name" value="Mug135_C"/>
    <property type="match status" value="1"/>
</dbReference>
<dbReference type="OrthoDB" id="3230244at2759"/>
<proteinExistence type="inferred from homology"/>
<comment type="similarity">
    <text evidence="1">Belongs to the UPF0612 family.</text>
</comment>
<dbReference type="Gene3D" id="3.80.10.10">
    <property type="entry name" value="Ribonuclease Inhibitor"/>
    <property type="match status" value="1"/>
</dbReference>
<evidence type="ECO:0000259" key="2">
    <source>
        <dbReference type="Pfam" id="PF08593"/>
    </source>
</evidence>
<dbReference type="Proteomes" id="UP001148786">
    <property type="component" value="Unassembled WGS sequence"/>
</dbReference>
<dbReference type="AlphaFoldDB" id="A0A9W8K184"/>
<reference evidence="3" key="1">
    <citation type="submission" date="2022-07" db="EMBL/GenBank/DDBJ databases">
        <title>Genome Sequence of Agrocybe chaxingu.</title>
        <authorList>
            <person name="Buettner E."/>
        </authorList>
    </citation>
    <scope>NUCLEOTIDE SEQUENCE</scope>
    <source>
        <strain evidence="3">MP-N11</strain>
    </source>
</reference>
<comment type="caution">
    <text evidence="3">The sequence shown here is derived from an EMBL/GenBank/DDBJ whole genome shotgun (WGS) entry which is preliminary data.</text>
</comment>
<evidence type="ECO:0000313" key="4">
    <source>
        <dbReference type="Proteomes" id="UP001148786"/>
    </source>
</evidence>
<keyword evidence="4" id="KW-1185">Reference proteome</keyword>
<organism evidence="3 4">
    <name type="scientific">Agrocybe chaxingu</name>
    <dbReference type="NCBI Taxonomy" id="84603"/>
    <lineage>
        <taxon>Eukaryota</taxon>
        <taxon>Fungi</taxon>
        <taxon>Dikarya</taxon>
        <taxon>Basidiomycota</taxon>
        <taxon>Agaricomycotina</taxon>
        <taxon>Agaricomycetes</taxon>
        <taxon>Agaricomycetidae</taxon>
        <taxon>Agaricales</taxon>
        <taxon>Agaricineae</taxon>
        <taxon>Strophariaceae</taxon>
        <taxon>Agrocybe</taxon>
    </lineage>
</organism>
<dbReference type="InterPro" id="IPR013902">
    <property type="entry name" value="Mug135-like_C"/>
</dbReference>
<sequence>MALFAAERQGHAPAWFTAAIDGLREDISTKIDDLAVKVSHISRVAAVLHNETRGFGVGERFKIVPFSDGTDPTGEDHHLPALTSRAAVNGLTNETVAEYYAGYYPDGELIQTARRRTKIMEAIVTRTDDNSMQSGLSRKWAGSGEKSHLVQILLNGSLPSPPPSSPKTLEDLVAALVRSLTDILSRARYTLKDPCYISTIPPDVLRIFFFLRDEEYVLYGRRRRRDALITASHVCRLWRELVLHYGALWGANINWTTYPAVWLKKRLELAGRAQIDFVAVVTPHTLGRLLANMELLRRFAPMRIRTIELSFEDYNCATPALESIAKRLRGPFPRLQVLSLKNVSSSDDWDLLDRNPSCLHVLTLVDVNPNFHNLSIFRDLRELSVIDANVNPLTLAQWLNLLCVMPHLTDLTIKGTIKPDTFATHDPAPVLLTNLATLSLAGLVGSPDGIDTLLSYIETPRGCNLYFAGVFEDASESFHDEGLVAWFRRRPDESYRSGSLHACPDPNRIIMHNQVGPAACGSVFR</sequence>
<evidence type="ECO:0000313" key="3">
    <source>
        <dbReference type="EMBL" id="KAJ3510043.1"/>
    </source>
</evidence>
<gene>
    <name evidence="3" type="ORF">NLJ89_g4896</name>
</gene>